<comment type="similarity">
    <text evidence="4">Belongs to the protein kinase superfamily. CAMK Ser/Thr protein kinase family.</text>
</comment>
<sequence>MCRAKNSVGEAYAAVTLKVALPTEMAQRAPVFIVKPTSARVGLGSDIVFHCRVAANPDANFEWEKDGRYLGETNRIKIVSESDSSALKIQSVRNLDCGTYTCRAQNTVGRSHAAAALVVDSQDSRHLAADKNTSLLSHLQKRKEEMKKDISIYRTEESSSSRSSSKTSITDGLSLLSLQHELRASVLAKLPKGVFTRTCTVTEGKHAKLSCFVTGHPKPHIIWRKDGTNISEGRRHVIYEDQAENFILKILYCKQSDNGLYTCNATNMAGQTYSAVLVTVKEPTLPFKRKLQDVEVQEKLSATLMCEVPVIATQANWFMEETKLEQSTKYRMEEEGTLRCLTIHNVTTNDDGVYICEMKEGSRTVAELTVLGNITKKLPRRTVVPVSDTVIFCVELEHPCPDAYWTRNGEKLKQDSRITIACVLRQYTLTIRDCQVDDSGEVAFVAGDCKTSTRFSVTAARKHPPDPPVDAVVQNKTDSSITIQWSPPDSDRPVPIKGYIVERRKVGTQTWQRCNAGETIVSTEITICNFTEEASYQFRISAMNDFGQSPYLDVPGSFYLEPTAEIRKGLTNCTAKCGEEFSLSVELSAVCSGFWSLNGRLLRSGGDYLITRSKNTHTLLIRVVTMEMNGAEVKFVGGGSQSNCILSVKASVVRFTNKSEQMEEVTCSAQATAQLTAEVSDYNTQVVWMKNGREVKMGKKYEYAFIDHKRILMIHNVTEEDVGIYECVLADDRMSIQLKLKDEPAKFLNKARGPMGLSSCLKGDLELSCEVSPASAVVVWKKDQVEITEDQRTTIITKGTQRKLIIKNAKKIDEGHYSCETAADKVTFHVKIKETQALAIFSNKEAIQKEVKATLSQKATLSCSVSDRKTEVKWYKDGKLLVSSRAIYSESKGNTRQLVIEKVENSDAGEYTCEAGGDKVVFNVFVSEAQSGFFNTESVQKNVKVTLSQKAKPQSAFFNKESVQKDVKATLSQKATLGCEVTDSKTEVKWYKDGKLLTSTKAVHTESKGKSRQLVIESVEKKDAGEYFCEAGTEKLAFTIQVADTQVPSAFSNKESVQKAVKATLSQKATLSCEVADAKREVKWYKDGKLLTSSKKVQTESKGKSRQLVINNIEMKDVGEYICEAATEKLVFKVQVEEIPPKSAFYNKESIQKDVKATVSQRATLSCEVADTKTEVKWYKDGKLLTSSKTIHAEAKGKSRQVVIDSVEKKDAGEYICEAGNEKLYFKIQVAEALTGFSNKEYVQKEVKATLSQKATLSCEVSDSKTEVKWYKDGKLLTSSKDIHVESKGKSRELIIEKMEKKHAGEYTCEAGSEKLVFELHTTDAAARFLKKHVKDTCVVQSSENISLTTELTTESGSVKWFRDGVEIKESSKYEMKKEGRLRTLIVKSSEAKDSGSYSCQIADDNLEFKVQVKDSALKFVVPLKSVNVELGGTLSLMCELNQALGDVVWLHNGHEIKPGGRYCIRTDSAKRFLTVTGMVKEDEGEYSCECRNDKTSAKVFSKAPRLVRLTNKLSNVAAMEGKEAIFKCAVTPADVNVKWFHNSIPITTGPKYKIEHGGNSHSLTITSVTQKDAGEISVDAEGKTCKAILQVQHEPVTFKKKLENLTVEEQSEARLEVELSKASDEVRWMKNSVVLQPTGNMKIQIDGTKQALVFKCVAYADRGTYSCETLDDKTQAKLNVEMKKIQVTKGLTETKAHETEMVTLEVELSQADVEGFWTNDGVKLKSGGSCRITALGKRHSLTLSNLKREDSGTIAFQADGVHSSARLIVTEPPVMISKPMMDISVPEKEKVTFECEVSRTNGDVKWFKGDVELKPGKNFVIHSLGRKRTLVIYKCTPEDAGTYICRTTDDNTSAKLTVHARDIKIVKRLEDVEVVEKESAAFVCEISHDEVDYQWFKGSIKLKVSDNIKMRQEGRTYVLLFKSVSPEDVGEIKFVAEKASSTAKLKVKELPVKFVKKLRDKIAMYKHRGHLECQVSRANAEVKWYKNKTELKTNKKYEIKSEDVYRKLTINDVDSGDEDTYSCDAIDDKTSCKLLVEEQSISIVRDLSSVEVTEPFAAVFEVEISMELVKPPIWTLNGVAVQESADVEMEKEGTLHRLTFKKTKASMSGSVQFTAGKSKSLAQLTVKERPLEIAEPIKNVKAKEKSSAILSCKFSASPKEVNWFKGEVPLASSEKYNIKQDATRAQLTIHRLTEEDSGEYRCQSGPAETKGILSIEVREIKITKHLADTEVDEDSDAVFTCEINYADEEAKWLLNDKVLCTNEVNTITQDGKVHKLTLKNLAPQDGGTITFQVRKVKESVTLKVKEKRAVFLKSLDDVIGEEKGMITLACEASKPRVSPTWRKERKVLKAGPKYELLHTGRCLGLIIKDITKDDAGEYSCDLGTEVSKAKVTVREIGVGITKWLKSAEVNEGETCNFECILSHESTDECSWALNGQTISNGGRFKVTNKGRKYMLTIKDVTPSDAGEVVFNIKGLSSKATLTVEGKASSVSKSLQNISVVQGEDAVFTCEVTQSRSTVKWAKEGRAIKKSQKYDISQEDKVMKLTIHSVCAQDSGEYSCEVVGGATTRAQLEVKEPIHKFTRALKDSQADEKGSVTLQCETAQTPSAVIWLKGHTELKAGGRYEMSQEQRLLTLIIKNVEEKDTDIYTCDVGTAKSMAKVTVKALPASFKEKLKNREINEGETVTLHCELSKPVTDVQWKKGSEVLKAGPKYEMKQKDASLELQIRNVKVEDSGEYSCVCGDQKTFATVKVNVLPPTFVHEMKSQDAEEGADVTLQCELSKPGVLVEWKKGIRVLKSGEKYRIKQKASVNELVINAVVPEDSGDYSCVCGDQRTTASLKIKAQPVTFKLNLESQEAEEGEDITLRCELSKPEVPVQWKRGTHVLKSGEKYQIRQKASVNELVINKALPEDSGDYSCVCGDQRTAATVKIKAQPVTFKQKLENQQAEEGEDITLHCELSKSGVPVVWTKGTQALKSGEKYQMKQKTIVNELVISKVLPEDSGDYSCLCGDQKTTATLKIRAQPVTFKQKLESKEAEEGEDIALRCELSKPGVSVEWRKGTHVLTSGEKYQMKQKASVNELLIKRLVPEDSGDYSCVCGDQRTTASLKIKALPVTFIETLESQEAEEGADVTLRCELSKPEVPVQWKRGTHVLKSGEKYQMKQKASVNELVINKALPEDSGNYSCVCGDQRTTATVKVKAQPVTFRQKLESREAEEGADIVLCCELSKPEVLVEWKKGSQLLKSGEKYKIKQKASVNELLITKAVPEDSGDYSCVCGDQKTTASLKIKAVTLSPPPSAKMDSKRQETEKTFEAGTMPPTGQAPQQQLLKHHIERDSQEHKVEAQPVLFKTQLQNLARRAGEIASLCCETTKPGASVVWRFGNKVLESSSKYHLKQQGTVVELVIYKLQGADSGEYSCDTGSQRTSAVLTVQEVEVNILKFLESCVVREGEDVRFECLVSHEEAPLAQWKLQNVPLQNNENKIIRSEGQLHSLTLRGVTTADSGTVTFTMGNHTSTASLTVRAAPLTFVKKLESQEATQGSNATLSCETSNPDCKVTWWKGSTVLSHGEKYTMEKRDNTHTLVIQSLKVEDSGEYTCDTGNTTTTATLTVKEHVRITRELCDISVTTGQDAVFEVELSHSGVTTGEWWLGDNLLQNNDLNQMSSQGRVHRLVLKMVTTDESGDVAFVVGEEKSVACLLVEEKPKVLIIERPHNSVALEGETVTLACTISDPKASVTWIKNNMAIHAGLKYDLKNNGAFHQLRIHNLVLGDSGTYTCDTGDAQCDVTLTVEGAPAFFQKELENQDATEGDDITMRCVLSKPGVCVEWRKGGMILQPGKKYEMRQEGCVQQLCIRNLDPEDSGYYTCDSGDQLTTASVAVQVKEVFIVSGLKTTDVFVGEWASFSCQLSGRAPGKVQWWLDGTLLENSSTCEIGLSQGHIHTLTLKNLATDDSGTVTFKAGSLTSSAKLLVKDPTVEVVSEMEDLWVGEKQPAEFICQYSRPVKAQWKKNGQPLQPDGKRVLVEQDWNVARLYISRVSAEDRGTYSCEAEGTCVVASLHVEAKRIDIVQGLENVETFDGGEALFECALSRPENKDCCWLLDGKPVKESPNAEIVTFESGRRHLLLLKELHVKDSCTVTFKAGTASTSAQLSVKGWQLDIVKGLEDRVAAVGEKVEFCVKLTEPVPVAEIAWYANGVELKPSDLWAMRADGCSYRLVLRQAPLLPQQEITFAARDALSMARLTIITVPDPPEDPEVLSKTKQSVTLSWFTPLHDGGSPILGYRVEMRLVDSALWLPCHSELVCSTEFVVENLTPGCGYRFRVAAINRAGTGEPVELPQTVQLEPPEQPRICPDVESTQVETEGLGQPSLPPEAAEEGDVYELWEASAKKRRMSREPTLDSISEQPEEDSKGRQTKSGVKELKSSEKVEIKSIEKDTVIVSKKQTESSLYTSSGDESVSAGSTLVSYLKKSSQSTVTATNEPEALTAERFFAHFQMAEQRTLQPTEVKTTIVQETNKKMLSTEETNIMEISKDDEPELREAAIKIQAAFKGYKARKDMRPVFKEVFKDQTKEPNGTIHLECVAEGRPEKVRWLKDGEQLMDGKHHHIDIYNDGTCSLVITAITTKDTGVYTCEVSNKFGVTSHSGKVTVGTVRDSSGRRPLTVGYSADSEPESSSGSEMDESLRQASRRLRRLLRTCLPPDVEEEPFVSADEGDLCPPDPHSYREDDNYIYIRFDSRSEAEVASKRFQEMFTVHGVPVEATILEAGPFKVELRIRKMGYMQDGTQTPTQDRQPPGFMTGAPAAPVFLTELKTQDVPDGYPVSFDCVVIGKPPPTIRWYKDGKLLEENDHYMINEDQEGCHQLIITTVLPTDMGVYRCTAENSSGIAATKAELRVDVSCSSDYDTAADATETSSYVSAKGYVSRETETFESVAEDDQLPQVVEELHDVHVSPGSPIAKMQLKVKGFPKPRVYWFKDGHPLRPSKRILLLTEGDTHGVEILELQKEDMGEYSAYISNAAGSAYSSAQLIVLSPGEIMPQDKKDSKEPLVPPRFLERFSNRKVKQGASITLSVKVEGSPTPMVSWLKEESLEDVLWIKPDTKGYKIASSGCQHSLILMDVGTEYTGAYTCIATNRAGQSICTAHLEVDETPKKETKAPDTLGITVSPPDKEAGRGKEGKIPYLGEVGTEEFLMKLTSQITEMVSAKISQDSLQNHEVLQWMKSWPKTTTSLRVPGVDSDDETKTPSPSPHHGRSHPPSLVADSSSESDEGDARGEMFDIYVATADYNPTIASKESISLKEGQYVEVLDSAHPLKWLVRTKPTKTTPCRQGWVSPAYLDKKLKPSADSSEFPETSVEEVSEGEYKRKLFQLFQDFINGETEFIKEMDFFTSHHVKHGESPDAPLEVSHKEVIFRNIEDIMSFHSKAFLPKLNDCDTDDDMAMCFLKNKEGFEKYLHYLVGQSQAESALSDKAIHRFFKEYTEKEQASADPADPPVRSINAYLQQPLDRIQKYKEFLKELIRNKARNGQNCCLLEEAYAMVSALPQRSENTHHVTMIENYPATLEVLGEPIRQGPFQVWEGAPGIRSSSRGHHRHVFLFKNYCIICKPKRDSNTDTQAYVFKNMMKLNNIDVNETVEGDDRAFEIWHEREDSVRKYTLQARTVTIKNSWLRDFRELQQRYSMPAWSPPDFDEILANCTAELGQTVKLACKATGIPKPVVTWYKDGRAVEADPHHIIIEDPDGSCTLILDNMTADDSGQYMCFASSSAGSASTLGKITVQVPPRFVNKMRNAIFVAGEDTQFTCVIQSAPSPKIRWFKDGRLLTDQEKYQTYSDLRSGVVVLVIKNLTERDLGHYECELSNRLGSAKCAADLVLPSAVARTGEQAITIEVTEQETKIPKKTIIIEETITTVVKNPRMRRHRSPGLPIAGAHRSETSTPEPPTTRQRRMFTPRKTTIPTLYVTEPQGAEARVTETKPRWVEVEEVIEYKVNKSPRLPRRRGISPARSDLAATPSRPKRSLPENPNANNSNNKLVEQVQAHLQGDVGSDPLSWEEEEGNGSGSASAELHELSSVLTPPGVDGDDLDDQQTVVFEPEDEDEDEDHDHKPLGKHEPKILKQGDHVLTLEDLEDYVPEEGETYGATDAQNVAAEKPCEISVLQREIGGSTVGQPVLLNVGRPVVVPRQRSGFFTRFREHLSGSLFASAPNPQTSGARSRTERHFPIQVSHAKLEVKPSYCSEVQRVEGGQQSFKTKVSTQTYGYTSVGNPVTLQIRENHFQNQ</sequence>
<feature type="region of interest" description="Disordered" evidence="24">
    <location>
        <begin position="6031"/>
        <end position="6052"/>
    </location>
</feature>
<dbReference type="InterPro" id="IPR003598">
    <property type="entry name" value="Ig_sub2"/>
</dbReference>
<dbReference type="InterPro" id="IPR000048">
    <property type="entry name" value="IQ_motif_EF-hand-BS"/>
</dbReference>
<feature type="region of interest" description="Disordered" evidence="24">
    <location>
        <begin position="4644"/>
        <end position="4678"/>
    </location>
</feature>
<dbReference type="Gene3D" id="1.20.900.10">
    <property type="entry name" value="Dbl homology (DH) domain"/>
    <property type="match status" value="1"/>
</dbReference>
<evidence type="ECO:0000256" key="6">
    <source>
        <dbReference type="ARBA" id="ARBA00022443"/>
    </source>
</evidence>
<dbReference type="GO" id="GO:0005634">
    <property type="term" value="C:nucleus"/>
    <property type="evidence" value="ECO:0007669"/>
    <property type="project" value="UniProtKB-SubCell"/>
</dbReference>
<keyword evidence="9" id="KW-0597">Phosphoprotein</keyword>
<dbReference type="InterPro" id="IPR013098">
    <property type="entry name" value="Ig_I-set"/>
</dbReference>
<dbReference type="InterPro" id="IPR055251">
    <property type="entry name" value="SOS1_NGEF_PH"/>
</dbReference>
<dbReference type="FunFam" id="2.60.40.10:FF:000228">
    <property type="entry name" value="obscurin isoform X4"/>
    <property type="match status" value="10"/>
</dbReference>
<evidence type="ECO:0000259" key="29">
    <source>
        <dbReference type="PROSITE" id="PS50853"/>
    </source>
</evidence>
<feature type="domain" description="Ig-like" evidence="28">
    <location>
        <begin position="5771"/>
        <end position="5861"/>
    </location>
</feature>
<feature type="domain" description="Ig-like" evidence="28">
    <location>
        <begin position="2321"/>
        <end position="2393"/>
    </location>
</feature>
<reference evidence="30" key="1">
    <citation type="submission" date="2023-07" db="EMBL/GenBank/DDBJ databases">
        <title>Chromosome-level Genome Assembly of Striped Snakehead (Channa striata).</title>
        <authorList>
            <person name="Liu H."/>
        </authorList>
    </citation>
    <scope>NUCLEOTIDE SEQUENCE</scope>
    <source>
        <strain evidence="30">Gz</strain>
        <tissue evidence="30">Muscle</tissue>
    </source>
</reference>
<dbReference type="PROSITE" id="PS50002">
    <property type="entry name" value="SH3"/>
    <property type="match status" value="1"/>
</dbReference>
<feature type="domain" description="Ig-like" evidence="28">
    <location>
        <begin position="3791"/>
        <end position="3875"/>
    </location>
</feature>
<dbReference type="PANTHER" id="PTHR35971:SF4">
    <property type="entry name" value="OBSCURIN"/>
    <property type="match status" value="1"/>
</dbReference>
<feature type="domain" description="Ig-like" evidence="28">
    <location>
        <begin position="1773"/>
        <end position="1858"/>
    </location>
</feature>
<dbReference type="Pfam" id="PF00041">
    <property type="entry name" value="fn3"/>
    <property type="match status" value="2"/>
</dbReference>
<keyword evidence="12" id="KW-0677">Repeat</keyword>
<dbReference type="InterPro" id="IPR036116">
    <property type="entry name" value="FN3_sf"/>
</dbReference>
<feature type="region of interest" description="Disordered" evidence="24">
    <location>
        <begin position="5144"/>
        <end position="5171"/>
    </location>
</feature>
<feature type="compositionally biased region" description="Basic and acidic residues" evidence="24">
    <location>
        <begin position="6090"/>
        <end position="6107"/>
    </location>
</feature>
<evidence type="ECO:0000256" key="12">
    <source>
        <dbReference type="ARBA" id="ARBA00022737"/>
    </source>
</evidence>
<dbReference type="CDD" id="cd20971">
    <property type="entry name" value="IgI_1_Titin-A168_like"/>
    <property type="match status" value="1"/>
</dbReference>
<dbReference type="InterPro" id="IPR001849">
    <property type="entry name" value="PH_domain"/>
</dbReference>
<feature type="domain" description="Ig-like" evidence="28">
    <location>
        <begin position="4798"/>
        <end position="4887"/>
    </location>
</feature>
<keyword evidence="10" id="KW-0808">Transferase</keyword>
<feature type="compositionally biased region" description="Basic and acidic residues" evidence="24">
    <location>
        <begin position="5159"/>
        <end position="5170"/>
    </location>
</feature>
<feature type="domain" description="Ig-like" evidence="28">
    <location>
        <begin position="3523"/>
        <end position="3607"/>
    </location>
</feature>
<keyword evidence="20" id="KW-0393">Immunoglobulin domain</keyword>
<evidence type="ECO:0000256" key="10">
    <source>
        <dbReference type="ARBA" id="ARBA00022679"/>
    </source>
</evidence>
<dbReference type="PROSITE" id="PS50853">
    <property type="entry name" value="FN3"/>
    <property type="match status" value="2"/>
</dbReference>
<feature type="region of interest" description="Disordered" evidence="24">
    <location>
        <begin position="5220"/>
        <end position="5262"/>
    </location>
</feature>
<protein>
    <recommendedName>
        <fullName evidence="5">non-specific serine/threonine protein kinase</fullName>
        <ecNumber evidence="5">2.7.11.1</ecNumber>
    </recommendedName>
</protein>
<dbReference type="GO" id="GO:0005524">
    <property type="term" value="F:ATP binding"/>
    <property type="evidence" value="ECO:0007669"/>
    <property type="project" value="UniProtKB-KW"/>
</dbReference>
<dbReference type="SUPFAM" id="SSF50044">
    <property type="entry name" value="SH3-domain"/>
    <property type="match status" value="1"/>
</dbReference>
<dbReference type="InterPro" id="IPR035526">
    <property type="entry name" value="Obscurin_SH3"/>
</dbReference>
<keyword evidence="11" id="KW-0479">Metal-binding</keyword>
<evidence type="ECO:0000256" key="15">
    <source>
        <dbReference type="ARBA" id="ARBA00022840"/>
    </source>
</evidence>
<dbReference type="FunFam" id="2.60.40.10:FF:000425">
    <property type="entry name" value="Myosin light chain kinase"/>
    <property type="match status" value="1"/>
</dbReference>
<evidence type="ECO:0000256" key="13">
    <source>
        <dbReference type="ARBA" id="ARBA00022741"/>
    </source>
</evidence>
<evidence type="ECO:0000256" key="18">
    <source>
        <dbReference type="ARBA" id="ARBA00023157"/>
    </source>
</evidence>
<feature type="domain" description="Ig-like" evidence="28">
    <location>
        <begin position="3701"/>
        <end position="3786"/>
    </location>
</feature>
<evidence type="ECO:0000256" key="17">
    <source>
        <dbReference type="ARBA" id="ARBA00022860"/>
    </source>
</evidence>
<evidence type="ECO:0000256" key="23">
    <source>
        <dbReference type="PROSITE-ProRule" id="PRU00192"/>
    </source>
</evidence>
<dbReference type="SMART" id="SM00409">
    <property type="entry name" value="IG"/>
    <property type="match status" value="46"/>
</dbReference>
<keyword evidence="6 23" id="KW-0728">SH3 domain</keyword>
<evidence type="ECO:0000256" key="7">
    <source>
        <dbReference type="ARBA" id="ARBA00022490"/>
    </source>
</evidence>
<dbReference type="SUPFAM" id="SSF50729">
    <property type="entry name" value="PH domain-like"/>
    <property type="match status" value="1"/>
</dbReference>
<dbReference type="Pfam" id="PF22697">
    <property type="entry name" value="SOS1_NGEF_PH"/>
    <property type="match status" value="1"/>
</dbReference>
<evidence type="ECO:0000256" key="24">
    <source>
        <dbReference type="SAM" id="MobiDB-lite"/>
    </source>
</evidence>
<dbReference type="FunFam" id="2.60.40.10:FF:000502">
    <property type="entry name" value="obscurin-like protein 1 isoform X2"/>
    <property type="match status" value="1"/>
</dbReference>
<feature type="domain" description="Fibronectin type-III" evidence="29">
    <location>
        <begin position="464"/>
        <end position="563"/>
    </location>
</feature>
<dbReference type="FunFam" id="2.60.40.10:FF:000707">
    <property type="entry name" value="Obscurin, cytoskeletal calmodulin and titin-interacting RhoGEF"/>
    <property type="match status" value="1"/>
</dbReference>
<feature type="domain" description="Ig-like" evidence="28">
    <location>
        <begin position="191"/>
        <end position="279"/>
    </location>
</feature>
<evidence type="ECO:0000313" key="30">
    <source>
        <dbReference type="EMBL" id="KAK2822522.1"/>
    </source>
</evidence>
<feature type="domain" description="DH" evidence="27">
    <location>
        <begin position="5357"/>
        <end position="5540"/>
    </location>
</feature>
<dbReference type="PROSITE" id="PS50010">
    <property type="entry name" value="DH_2"/>
    <property type="match status" value="1"/>
</dbReference>
<comment type="subcellular location">
    <subcellularLocation>
        <location evidence="3">Cytoplasm</location>
    </subcellularLocation>
    <subcellularLocation>
        <location evidence="2">Nucleus</location>
    </subcellularLocation>
</comment>
<dbReference type="PANTHER" id="PTHR35971">
    <property type="entry name" value="SI:DKEY-31G6.6"/>
    <property type="match status" value="1"/>
</dbReference>
<keyword evidence="18" id="KW-1015">Disulfide bond</keyword>
<feature type="domain" description="Ig-like" evidence="28">
    <location>
        <begin position="2757"/>
        <end position="2840"/>
    </location>
</feature>
<dbReference type="FunFam" id="2.60.40.10:FF:000214">
    <property type="entry name" value="titin isoform X1"/>
    <property type="match status" value="1"/>
</dbReference>
<accession>A0AA88LMN5</accession>
<dbReference type="InterPro" id="IPR035899">
    <property type="entry name" value="DBL_dom_sf"/>
</dbReference>
<dbReference type="Pfam" id="PF00612">
    <property type="entry name" value="IQ"/>
    <property type="match status" value="1"/>
</dbReference>
<dbReference type="SMART" id="SM00233">
    <property type="entry name" value="PH"/>
    <property type="match status" value="1"/>
</dbReference>
<feature type="domain" description="Ig-like" evidence="28">
    <location>
        <begin position="1418"/>
        <end position="1502"/>
    </location>
</feature>
<dbReference type="FunFam" id="2.60.40.10:FF:000421">
    <property type="entry name" value="LOW QUALITY PROTEIN: obscurin"/>
    <property type="match status" value="1"/>
</dbReference>
<evidence type="ECO:0000256" key="19">
    <source>
        <dbReference type="ARBA" id="ARBA00023242"/>
    </source>
</evidence>
<dbReference type="CDD" id="cd00096">
    <property type="entry name" value="Ig"/>
    <property type="match status" value="6"/>
</dbReference>
<keyword evidence="8" id="KW-0723">Serine/threonine-protein kinase</keyword>
<dbReference type="SUPFAM" id="SSF49265">
    <property type="entry name" value="Fibronectin type III"/>
    <property type="match status" value="1"/>
</dbReference>
<dbReference type="InterPro" id="IPR000219">
    <property type="entry name" value="DH_dom"/>
</dbReference>
<dbReference type="FunFam" id="2.60.40.10:FF:000050">
    <property type="entry name" value="Titin isoform B"/>
    <property type="match status" value="1"/>
</dbReference>
<dbReference type="FunFam" id="2.60.40.10:FF:000211">
    <property type="entry name" value="Obscurin-like protein 1"/>
    <property type="match status" value="8"/>
</dbReference>
<feature type="domain" description="Ig-like" evidence="28">
    <location>
        <begin position="4554"/>
        <end position="4642"/>
    </location>
</feature>
<dbReference type="PROSITE" id="PS50003">
    <property type="entry name" value="PH_DOMAIN"/>
    <property type="match status" value="1"/>
</dbReference>
<dbReference type="GO" id="GO:0005516">
    <property type="term" value="F:calmodulin binding"/>
    <property type="evidence" value="ECO:0007669"/>
    <property type="project" value="UniProtKB-KW"/>
</dbReference>
<feature type="domain" description="Ig-like" evidence="28">
    <location>
        <begin position="3430"/>
        <end position="3518"/>
    </location>
</feature>
<name>A0AA88LMN5_CHASR</name>
<evidence type="ECO:0000256" key="16">
    <source>
        <dbReference type="ARBA" id="ARBA00022842"/>
    </source>
</evidence>
<comment type="caution">
    <text evidence="30">The sequence shown here is derived from an EMBL/GenBank/DDBJ whole genome shotgun (WGS) entry which is preliminary data.</text>
</comment>
<feature type="domain" description="Ig-like" evidence="28">
    <location>
        <begin position="744"/>
        <end position="829"/>
    </location>
</feature>
<dbReference type="FunFam" id="2.30.29.30:FF:000197">
    <property type="entry name" value="obscurin isoform X5"/>
    <property type="match status" value="1"/>
</dbReference>
<feature type="domain" description="Ig-like" evidence="28">
    <location>
        <begin position="2577"/>
        <end position="2662"/>
    </location>
</feature>
<comment type="catalytic activity">
    <reaction evidence="21">
        <text>L-threonyl-[protein] + ATP = O-phospho-L-threonyl-[protein] + ADP + H(+)</text>
        <dbReference type="Rhea" id="RHEA:46608"/>
        <dbReference type="Rhea" id="RHEA-COMP:11060"/>
        <dbReference type="Rhea" id="RHEA-COMP:11605"/>
        <dbReference type="ChEBI" id="CHEBI:15378"/>
        <dbReference type="ChEBI" id="CHEBI:30013"/>
        <dbReference type="ChEBI" id="CHEBI:30616"/>
        <dbReference type="ChEBI" id="CHEBI:61977"/>
        <dbReference type="ChEBI" id="CHEBI:456216"/>
        <dbReference type="EC" id="2.7.11.1"/>
    </reaction>
</comment>
<dbReference type="GO" id="GO:0046872">
    <property type="term" value="F:metal ion binding"/>
    <property type="evidence" value="ECO:0007669"/>
    <property type="project" value="UniProtKB-KW"/>
</dbReference>
<dbReference type="Gene3D" id="2.30.29.30">
    <property type="entry name" value="Pleckstrin-homology domain (PH domain)/Phosphotyrosine-binding domain (PTB)"/>
    <property type="match status" value="1"/>
</dbReference>
<dbReference type="GO" id="GO:0005085">
    <property type="term" value="F:guanyl-nucleotide exchange factor activity"/>
    <property type="evidence" value="ECO:0007669"/>
    <property type="project" value="InterPro"/>
</dbReference>
<dbReference type="InterPro" id="IPR052385">
    <property type="entry name" value="Obscurin/Obscurin-like_Reg"/>
</dbReference>
<feature type="domain" description="Ig-like" evidence="28">
    <location>
        <begin position="3970"/>
        <end position="4062"/>
    </location>
</feature>
<feature type="domain" description="Ig-like" evidence="28">
    <location>
        <begin position="1337"/>
        <end position="1412"/>
    </location>
</feature>
<keyword evidence="31" id="KW-1185">Reference proteome</keyword>
<organism evidence="30 31">
    <name type="scientific">Channa striata</name>
    <name type="common">Snakehead murrel</name>
    <name type="synonym">Ophicephalus striatus</name>
    <dbReference type="NCBI Taxonomy" id="64152"/>
    <lineage>
        <taxon>Eukaryota</taxon>
        <taxon>Metazoa</taxon>
        <taxon>Chordata</taxon>
        <taxon>Craniata</taxon>
        <taxon>Vertebrata</taxon>
        <taxon>Euteleostomi</taxon>
        <taxon>Actinopterygii</taxon>
        <taxon>Neopterygii</taxon>
        <taxon>Teleostei</taxon>
        <taxon>Neoteleostei</taxon>
        <taxon>Acanthomorphata</taxon>
        <taxon>Anabantaria</taxon>
        <taxon>Anabantiformes</taxon>
        <taxon>Channoidei</taxon>
        <taxon>Channidae</taxon>
        <taxon>Channa</taxon>
    </lineage>
</organism>
<feature type="domain" description="Ig-like" evidence="28">
    <location>
        <begin position="5677"/>
        <end position="5766"/>
    </location>
</feature>
<dbReference type="CDD" id="cd23767">
    <property type="entry name" value="IQCD"/>
    <property type="match status" value="1"/>
</dbReference>
<feature type="region of interest" description="Disordered" evidence="24">
    <location>
        <begin position="4351"/>
        <end position="4372"/>
    </location>
</feature>
<feature type="domain" description="Fibronectin type-III" evidence="29">
    <location>
        <begin position="4245"/>
        <end position="4340"/>
    </location>
</feature>
<dbReference type="EC" id="2.7.11.1" evidence="5"/>
<dbReference type="FunFam" id="2.60.40.10:FF:000148">
    <property type="entry name" value="titin isoform X1"/>
    <property type="match status" value="1"/>
</dbReference>
<evidence type="ECO:0000256" key="22">
    <source>
        <dbReference type="ARBA" id="ARBA00048679"/>
    </source>
</evidence>
<keyword evidence="14" id="KW-0418">Kinase</keyword>
<feature type="domain" description="Ig-like" evidence="28">
    <location>
        <begin position="953"/>
        <end position="1039"/>
    </location>
</feature>
<dbReference type="InterPro" id="IPR007110">
    <property type="entry name" value="Ig-like_dom"/>
</dbReference>
<comment type="cofactor">
    <cofactor evidence="1">
        <name>Mg(2+)</name>
        <dbReference type="ChEBI" id="CHEBI:18420"/>
    </cofactor>
</comment>
<dbReference type="FunFam" id="2.60.40.10:FF:000135">
    <property type="entry name" value="Titin a"/>
    <property type="match status" value="1"/>
</dbReference>
<feature type="region of interest" description="Disordered" evidence="24">
    <location>
        <begin position="5906"/>
        <end position="5936"/>
    </location>
</feature>
<evidence type="ECO:0000259" key="26">
    <source>
        <dbReference type="PROSITE" id="PS50003"/>
    </source>
</evidence>
<evidence type="ECO:0000259" key="25">
    <source>
        <dbReference type="PROSITE" id="PS50002"/>
    </source>
</evidence>
<feature type="region of interest" description="Disordered" evidence="24">
    <location>
        <begin position="5982"/>
        <end position="6016"/>
    </location>
</feature>
<feature type="domain" description="PH" evidence="26">
    <location>
        <begin position="5558"/>
        <end position="5667"/>
    </location>
</feature>
<dbReference type="EMBL" id="JAUPFM010000018">
    <property type="protein sequence ID" value="KAK2822522.1"/>
    <property type="molecule type" value="Genomic_DNA"/>
</dbReference>
<dbReference type="SMART" id="SM00015">
    <property type="entry name" value="IQ"/>
    <property type="match status" value="1"/>
</dbReference>
<evidence type="ECO:0000256" key="8">
    <source>
        <dbReference type="ARBA" id="ARBA00022527"/>
    </source>
</evidence>
<dbReference type="FunFam" id="2.60.40.10:FF:000032">
    <property type="entry name" value="palladin isoform X1"/>
    <property type="match status" value="4"/>
</dbReference>
<feature type="region of interest" description="Disordered" evidence="24">
    <location>
        <begin position="6081"/>
        <end position="6107"/>
    </location>
</feature>
<evidence type="ECO:0000256" key="21">
    <source>
        <dbReference type="ARBA" id="ARBA00047899"/>
    </source>
</evidence>
<dbReference type="InterPro" id="IPR013106">
    <property type="entry name" value="Ig_V-set"/>
</dbReference>
<evidence type="ECO:0000259" key="27">
    <source>
        <dbReference type="PROSITE" id="PS50010"/>
    </source>
</evidence>
<dbReference type="InterPro" id="IPR036179">
    <property type="entry name" value="Ig-like_dom_sf"/>
</dbReference>
<dbReference type="InterPro" id="IPR003961">
    <property type="entry name" value="FN3_dom"/>
</dbReference>
<feature type="domain" description="Ig-like" evidence="28">
    <location>
        <begin position="658"/>
        <end position="737"/>
    </location>
</feature>
<evidence type="ECO:0000256" key="14">
    <source>
        <dbReference type="ARBA" id="ARBA00022777"/>
    </source>
</evidence>
<feature type="domain" description="Ig-like" evidence="28">
    <location>
        <begin position="1972"/>
        <end position="2043"/>
    </location>
</feature>
<feature type="domain" description="Ig-like" evidence="28">
    <location>
        <begin position="836"/>
        <end position="915"/>
    </location>
</feature>
<evidence type="ECO:0000313" key="31">
    <source>
        <dbReference type="Proteomes" id="UP001187415"/>
    </source>
</evidence>
<feature type="domain" description="Ig-like" evidence="28">
    <location>
        <begin position="1505"/>
        <end position="1680"/>
    </location>
</feature>
<feature type="domain" description="Ig-like" evidence="28">
    <location>
        <begin position="3112"/>
        <end position="3196"/>
    </location>
</feature>
<dbReference type="SMART" id="SM00060">
    <property type="entry name" value="FN3"/>
    <property type="match status" value="2"/>
</dbReference>
<evidence type="ECO:0000256" key="2">
    <source>
        <dbReference type="ARBA" id="ARBA00004123"/>
    </source>
</evidence>
<keyword evidence="17" id="KW-0112">Calmodulin-binding</keyword>
<dbReference type="PROSITE" id="PS50096">
    <property type="entry name" value="IQ"/>
    <property type="match status" value="1"/>
</dbReference>
<evidence type="ECO:0000256" key="11">
    <source>
        <dbReference type="ARBA" id="ARBA00022723"/>
    </source>
</evidence>
<feature type="domain" description="Ig-like" evidence="28">
    <location>
        <begin position="1141"/>
        <end position="1235"/>
    </location>
</feature>
<feature type="domain" description="Ig-like" evidence="28">
    <location>
        <begin position="4932"/>
        <end position="5021"/>
    </location>
</feature>
<evidence type="ECO:0000256" key="1">
    <source>
        <dbReference type="ARBA" id="ARBA00001946"/>
    </source>
</evidence>
<feature type="domain" description="Ig-like" evidence="28">
    <location>
        <begin position="3201"/>
        <end position="3290"/>
    </location>
</feature>
<evidence type="ECO:0000256" key="9">
    <source>
        <dbReference type="ARBA" id="ARBA00022553"/>
    </source>
</evidence>
<feature type="domain" description="SH3" evidence="25">
    <location>
        <begin position="5266"/>
        <end position="5333"/>
    </location>
</feature>
<dbReference type="FunFam" id="2.60.40.10:FF:000523">
    <property type="entry name" value="obscurin isoform X4"/>
    <property type="match status" value="1"/>
</dbReference>
<dbReference type="FunFam" id="2.60.40.10:FF:000747">
    <property type="entry name" value="obscurin isoform X6"/>
    <property type="match status" value="1"/>
</dbReference>
<feature type="region of interest" description="Disordered" evidence="24">
    <location>
        <begin position="4386"/>
        <end position="4420"/>
    </location>
</feature>
<feature type="domain" description="Ig-like" evidence="28">
    <location>
        <begin position="3023"/>
        <end position="3107"/>
    </location>
</feature>
<feature type="compositionally biased region" description="Basic and acidic residues" evidence="24">
    <location>
        <begin position="4402"/>
        <end position="4420"/>
    </location>
</feature>
<keyword evidence="16" id="KW-0460">Magnesium</keyword>
<evidence type="ECO:0000256" key="5">
    <source>
        <dbReference type="ARBA" id="ARBA00012513"/>
    </source>
</evidence>
<dbReference type="InterPro" id="IPR003599">
    <property type="entry name" value="Ig_sub"/>
</dbReference>
<dbReference type="SMART" id="SM00325">
    <property type="entry name" value="RhoGEF"/>
    <property type="match status" value="1"/>
</dbReference>
<gene>
    <name evidence="30" type="ORF">Q5P01_022587</name>
</gene>
<keyword evidence="15" id="KW-0067">ATP-binding</keyword>
<dbReference type="CDD" id="cd12025">
    <property type="entry name" value="SH3_Obscurin_like"/>
    <property type="match status" value="1"/>
</dbReference>
<feature type="domain" description="Ig-like" evidence="28">
    <location>
        <begin position="5043"/>
        <end position="5139"/>
    </location>
</feature>
<feature type="compositionally biased region" description="Low complexity" evidence="24">
    <location>
        <begin position="5246"/>
        <end position="5255"/>
    </location>
</feature>
<feature type="domain" description="Ig-like" evidence="28">
    <location>
        <begin position="2489"/>
        <end position="2573"/>
    </location>
</feature>
<dbReference type="GO" id="GO:0004674">
    <property type="term" value="F:protein serine/threonine kinase activity"/>
    <property type="evidence" value="ECO:0007669"/>
    <property type="project" value="UniProtKB-KW"/>
</dbReference>
<keyword evidence="13" id="KW-0547">Nucleotide-binding</keyword>
<dbReference type="Proteomes" id="UP001187415">
    <property type="component" value="Unassembled WGS sequence"/>
</dbReference>
<feature type="domain" description="Ig-like" evidence="28">
    <location>
        <begin position="2934"/>
        <end position="3018"/>
    </location>
</feature>
<dbReference type="Gene3D" id="2.60.40.10">
    <property type="entry name" value="Immunoglobulins"/>
    <property type="match status" value="52"/>
</dbReference>
<dbReference type="SMART" id="SM00406">
    <property type="entry name" value="IGv"/>
    <property type="match status" value="13"/>
</dbReference>
<keyword evidence="7" id="KW-0963">Cytoplasm</keyword>
<dbReference type="InterPro" id="IPR013783">
    <property type="entry name" value="Ig-like_fold"/>
</dbReference>
<feature type="domain" description="Ig-like" evidence="28">
    <location>
        <begin position="2845"/>
        <end position="2929"/>
    </location>
</feature>
<evidence type="ECO:0000259" key="28">
    <source>
        <dbReference type="PROSITE" id="PS50835"/>
    </source>
</evidence>
<dbReference type="PROSITE" id="PS50835">
    <property type="entry name" value="IG_LIKE"/>
    <property type="match status" value="38"/>
</dbReference>
<feature type="compositionally biased region" description="Low complexity" evidence="24">
    <location>
        <begin position="4660"/>
        <end position="4671"/>
    </location>
</feature>
<dbReference type="SUPFAM" id="SSF48065">
    <property type="entry name" value="DBL homology domain (DH-domain)"/>
    <property type="match status" value="1"/>
</dbReference>
<dbReference type="Pfam" id="PF00621">
    <property type="entry name" value="RhoGEF"/>
    <property type="match status" value="1"/>
</dbReference>
<dbReference type="CDD" id="cd00063">
    <property type="entry name" value="FN3"/>
    <property type="match status" value="2"/>
</dbReference>
<dbReference type="Pfam" id="PF13927">
    <property type="entry name" value="Ig_3"/>
    <property type="match status" value="1"/>
</dbReference>
<feature type="domain" description="Ig-like" evidence="28">
    <location>
        <begin position="2131"/>
        <end position="2215"/>
    </location>
</feature>
<evidence type="ECO:0000256" key="3">
    <source>
        <dbReference type="ARBA" id="ARBA00004496"/>
    </source>
</evidence>
<comment type="catalytic activity">
    <reaction evidence="22">
        <text>L-seryl-[protein] + ATP = O-phospho-L-seryl-[protein] + ADP + H(+)</text>
        <dbReference type="Rhea" id="RHEA:17989"/>
        <dbReference type="Rhea" id="RHEA-COMP:9863"/>
        <dbReference type="Rhea" id="RHEA-COMP:11604"/>
        <dbReference type="ChEBI" id="CHEBI:15378"/>
        <dbReference type="ChEBI" id="CHEBI:29999"/>
        <dbReference type="ChEBI" id="CHEBI:30616"/>
        <dbReference type="ChEBI" id="CHEBI:83421"/>
        <dbReference type="ChEBI" id="CHEBI:456216"/>
        <dbReference type="EC" id="2.7.11.1"/>
    </reaction>
</comment>
<proteinExistence type="inferred from homology"/>
<dbReference type="SMART" id="SM00408">
    <property type="entry name" value="IGc2"/>
    <property type="match status" value="37"/>
</dbReference>
<dbReference type="Pfam" id="PF07679">
    <property type="entry name" value="I-set"/>
    <property type="match status" value="43"/>
</dbReference>
<dbReference type="InterPro" id="IPR036028">
    <property type="entry name" value="SH3-like_dom_sf"/>
</dbReference>
<dbReference type="InterPro" id="IPR001452">
    <property type="entry name" value="SH3_domain"/>
</dbReference>
<evidence type="ECO:0000256" key="20">
    <source>
        <dbReference type="ARBA" id="ARBA00023319"/>
    </source>
</evidence>
<feature type="domain" description="Ig-like" evidence="28">
    <location>
        <begin position="30"/>
        <end position="118"/>
    </location>
</feature>
<feature type="domain" description="Ig-like" evidence="28">
    <location>
        <begin position="1048"/>
        <end position="1125"/>
    </location>
</feature>
<dbReference type="InterPro" id="IPR011993">
    <property type="entry name" value="PH-like_dom_sf"/>
</dbReference>
<feature type="domain" description="Ig-like" evidence="28">
    <location>
        <begin position="1252"/>
        <end position="1311"/>
    </location>
</feature>
<keyword evidence="19" id="KW-0539">Nucleus</keyword>
<dbReference type="Gene3D" id="2.30.30.40">
    <property type="entry name" value="SH3 Domains"/>
    <property type="match status" value="1"/>
</dbReference>
<feature type="domain" description="Ig-like" evidence="28">
    <location>
        <begin position="2667"/>
        <end position="2739"/>
    </location>
</feature>
<dbReference type="FunFam" id="2.60.40.10:FF:000380">
    <property type="entry name" value="obscurin isoform X3"/>
    <property type="match status" value="1"/>
</dbReference>
<evidence type="ECO:0000256" key="4">
    <source>
        <dbReference type="ARBA" id="ARBA00006692"/>
    </source>
</evidence>
<dbReference type="GO" id="GO:0005737">
    <property type="term" value="C:cytoplasm"/>
    <property type="evidence" value="ECO:0007669"/>
    <property type="project" value="UniProtKB-SubCell"/>
</dbReference>
<dbReference type="SUPFAM" id="SSF48726">
    <property type="entry name" value="Immunoglobulin"/>
    <property type="match status" value="49"/>
</dbReference>
<feature type="domain" description="Ig-like" evidence="28">
    <location>
        <begin position="3344"/>
        <end position="3428"/>
    </location>
</feature>
<dbReference type="FunFam" id="2.60.40.10:FF:000866">
    <property type="entry name" value="Obscurin, cytoskeletal calmodulin and titin-interacting RhoGEF"/>
    <property type="match status" value="1"/>
</dbReference>
<feature type="domain" description="Ig-like" evidence="28">
    <location>
        <begin position="283"/>
        <end position="366"/>
    </location>
</feature>